<dbReference type="AlphaFoldDB" id="A0A1E7RCF8"/>
<organism evidence="1 2">
    <name type="scientific">Acinetobacter qingfengensis</name>
    <dbReference type="NCBI Taxonomy" id="1262585"/>
    <lineage>
        <taxon>Bacteria</taxon>
        <taxon>Pseudomonadati</taxon>
        <taxon>Pseudomonadota</taxon>
        <taxon>Gammaproteobacteria</taxon>
        <taxon>Moraxellales</taxon>
        <taxon>Moraxellaceae</taxon>
        <taxon>Acinetobacter</taxon>
    </lineage>
</organism>
<name>A0A1E7RCF8_9GAMM</name>
<accession>A0A1E7RCF8</accession>
<dbReference type="Proteomes" id="UP000185895">
    <property type="component" value="Unassembled WGS sequence"/>
</dbReference>
<evidence type="ECO:0000313" key="1">
    <source>
        <dbReference type="EMBL" id="OEY96907.1"/>
    </source>
</evidence>
<proteinExistence type="predicted"/>
<dbReference type="InterPro" id="IPR009225">
    <property type="entry name" value="Phage_head_completion_GpL"/>
</dbReference>
<dbReference type="STRING" id="1262585.BJI46_11535"/>
<sequence>MSFVANGISTPSNIIISNGTFFPVIFLDEIRSDVRIGGDVTDIRLRQIVREEMIDVNRLLSKLVMTADTLADLAKSHVDDKPDTEVLYFSAVANGVAAKVIEKYPAYDSTNSGAKKSELMECTSEDYRRNKHWAIQQLLGENHTVVELI</sequence>
<protein>
    <submittedName>
        <fullName evidence="1">Head completion protein</fullName>
    </submittedName>
</protein>
<dbReference type="EMBL" id="MKKK01000017">
    <property type="protein sequence ID" value="OEY96907.1"/>
    <property type="molecule type" value="Genomic_DNA"/>
</dbReference>
<dbReference type="RefSeq" id="WP_070069607.1">
    <property type="nucleotide sequence ID" value="NZ_MKKK01000017.1"/>
</dbReference>
<gene>
    <name evidence="1" type="ORF">BJI46_11535</name>
</gene>
<evidence type="ECO:0000313" key="2">
    <source>
        <dbReference type="Proteomes" id="UP000185895"/>
    </source>
</evidence>
<dbReference type="Pfam" id="PF05926">
    <property type="entry name" value="Phage_GPL"/>
    <property type="match status" value="1"/>
</dbReference>
<comment type="caution">
    <text evidence="1">The sequence shown here is derived from an EMBL/GenBank/DDBJ whole genome shotgun (WGS) entry which is preliminary data.</text>
</comment>
<dbReference type="OrthoDB" id="6312934at2"/>
<reference evidence="1 2" key="1">
    <citation type="submission" date="2016-09" db="EMBL/GenBank/DDBJ databases">
        <authorList>
            <person name="Capua I."/>
            <person name="De Benedictis P."/>
            <person name="Joannis T."/>
            <person name="Lombin L.H."/>
            <person name="Cattoli G."/>
        </authorList>
    </citation>
    <scope>NUCLEOTIDE SEQUENCE [LARGE SCALE GENOMIC DNA]</scope>
    <source>
        <strain evidence="1 2">ANC 4671</strain>
    </source>
</reference>
<keyword evidence="2" id="KW-1185">Reference proteome</keyword>